<dbReference type="EMBL" id="JAAEBW010000019">
    <property type="protein sequence ID" value="MBM1197798.1"/>
    <property type="molecule type" value="Genomic_DNA"/>
</dbReference>
<dbReference type="Proteomes" id="UP000809529">
    <property type="component" value="Unassembled WGS sequence"/>
</dbReference>
<protein>
    <submittedName>
        <fullName evidence="2">DUF4123 domain-containing protein</fullName>
    </submittedName>
</protein>
<sequence>MLSTAKDWLHHLMDEARNAGLNHLDLLLNGAVLPHGLLAPLMEQVAAPECARLFEHTLEHALAHQGPLLLRIALGNQAQCAEAAQLLNAVHTHFCVLALTSRWPFEALAAHLRGATQATWNKGASSGVLRYYDTRLFRHFCEQLDPQQLGQFHAPVSQWYWIDHDGKQASLSGFDARIQDQSGLTGLSLSDDQVQHLQAVSAALLWLKSHECTPHAHGFTSHEGLIRCLTGIHLEVSRQQLPKHLHEDFIASALSEHPPLSLSPGNVVL</sequence>
<proteinExistence type="predicted"/>
<name>A0ABS1ZPC5_9PSED</name>
<organism evidence="2 3">
    <name type="scientific">Pseudomonas weihenstephanensis</name>
    <dbReference type="NCBI Taxonomy" id="1608994"/>
    <lineage>
        <taxon>Bacteria</taxon>
        <taxon>Pseudomonadati</taxon>
        <taxon>Pseudomonadota</taxon>
        <taxon>Gammaproteobacteria</taxon>
        <taxon>Pseudomonadales</taxon>
        <taxon>Pseudomonadaceae</taxon>
        <taxon>Pseudomonas</taxon>
    </lineage>
</organism>
<gene>
    <name evidence="2" type="ORF">GYN02_21780</name>
</gene>
<dbReference type="RefSeq" id="WP_203303906.1">
    <property type="nucleotide sequence ID" value="NZ_JAAEBW010000019.1"/>
</dbReference>
<comment type="caution">
    <text evidence="2">The sequence shown here is derived from an EMBL/GenBank/DDBJ whole genome shotgun (WGS) entry which is preliminary data.</text>
</comment>
<dbReference type="InterPro" id="IPR025391">
    <property type="entry name" value="DUF4123"/>
</dbReference>
<evidence type="ECO:0000313" key="3">
    <source>
        <dbReference type="Proteomes" id="UP000809529"/>
    </source>
</evidence>
<evidence type="ECO:0000259" key="1">
    <source>
        <dbReference type="Pfam" id="PF13503"/>
    </source>
</evidence>
<feature type="domain" description="DUF4123" evidence="1">
    <location>
        <begin position="26"/>
        <end position="150"/>
    </location>
</feature>
<keyword evidence="3" id="KW-1185">Reference proteome</keyword>
<accession>A0ABS1ZPC5</accession>
<evidence type="ECO:0000313" key="2">
    <source>
        <dbReference type="EMBL" id="MBM1197798.1"/>
    </source>
</evidence>
<dbReference type="Pfam" id="PF13503">
    <property type="entry name" value="DUF4123"/>
    <property type="match status" value="1"/>
</dbReference>
<reference evidence="2 3" key="1">
    <citation type="submission" date="2020-01" db="EMBL/GenBank/DDBJ databases">
        <title>Comparative genomics of meat spoilage bacteria.</title>
        <authorList>
            <person name="Hilgarth M."/>
            <person name="Vogel R.F."/>
        </authorList>
    </citation>
    <scope>NUCLEOTIDE SEQUENCE [LARGE SCALE GENOMIC DNA]</scope>
    <source>
        <strain evidence="2 3">TMW2.2077</strain>
    </source>
</reference>